<dbReference type="SUPFAM" id="SSF48403">
    <property type="entry name" value="Ankyrin repeat"/>
    <property type="match status" value="1"/>
</dbReference>
<dbReference type="Proteomes" id="UP000813444">
    <property type="component" value="Unassembled WGS sequence"/>
</dbReference>
<dbReference type="OrthoDB" id="194358at2759"/>
<protein>
    <submittedName>
        <fullName evidence="4">Multiple ankyrin repeats single kh domain protein</fullName>
    </submittedName>
</protein>
<feature type="repeat" description="ANK" evidence="3">
    <location>
        <begin position="1117"/>
        <end position="1149"/>
    </location>
</feature>
<dbReference type="InterPro" id="IPR002110">
    <property type="entry name" value="Ankyrin_rpt"/>
</dbReference>
<organism evidence="4 5">
    <name type="scientific">Stachybotrys elegans</name>
    <dbReference type="NCBI Taxonomy" id="80388"/>
    <lineage>
        <taxon>Eukaryota</taxon>
        <taxon>Fungi</taxon>
        <taxon>Dikarya</taxon>
        <taxon>Ascomycota</taxon>
        <taxon>Pezizomycotina</taxon>
        <taxon>Sordariomycetes</taxon>
        <taxon>Hypocreomycetidae</taxon>
        <taxon>Hypocreales</taxon>
        <taxon>Stachybotryaceae</taxon>
        <taxon>Stachybotrys</taxon>
    </lineage>
</organism>
<evidence type="ECO:0000313" key="4">
    <source>
        <dbReference type="EMBL" id="KAH7324660.1"/>
    </source>
</evidence>
<proteinExistence type="predicted"/>
<dbReference type="Gene3D" id="1.25.40.20">
    <property type="entry name" value="Ankyrin repeat-containing domain"/>
    <property type="match status" value="5"/>
</dbReference>
<keyword evidence="1" id="KW-0677">Repeat</keyword>
<dbReference type="SMART" id="SM00248">
    <property type="entry name" value="ANK"/>
    <property type="match status" value="9"/>
</dbReference>
<dbReference type="PANTHER" id="PTHR24189">
    <property type="entry name" value="MYOTROPHIN"/>
    <property type="match status" value="1"/>
</dbReference>
<reference evidence="4" key="1">
    <citation type="journal article" date="2021" name="Nat. Commun.">
        <title>Genetic determinants of endophytism in the Arabidopsis root mycobiome.</title>
        <authorList>
            <person name="Mesny F."/>
            <person name="Miyauchi S."/>
            <person name="Thiergart T."/>
            <person name="Pickel B."/>
            <person name="Atanasova L."/>
            <person name="Karlsson M."/>
            <person name="Huettel B."/>
            <person name="Barry K.W."/>
            <person name="Haridas S."/>
            <person name="Chen C."/>
            <person name="Bauer D."/>
            <person name="Andreopoulos W."/>
            <person name="Pangilinan J."/>
            <person name="LaButti K."/>
            <person name="Riley R."/>
            <person name="Lipzen A."/>
            <person name="Clum A."/>
            <person name="Drula E."/>
            <person name="Henrissat B."/>
            <person name="Kohler A."/>
            <person name="Grigoriev I.V."/>
            <person name="Martin F.M."/>
            <person name="Hacquard S."/>
        </authorList>
    </citation>
    <scope>NUCLEOTIDE SEQUENCE</scope>
    <source>
        <strain evidence="4">MPI-CAGE-CH-0235</strain>
    </source>
</reference>
<evidence type="ECO:0000313" key="5">
    <source>
        <dbReference type="Proteomes" id="UP000813444"/>
    </source>
</evidence>
<dbReference type="Pfam" id="PF12796">
    <property type="entry name" value="Ank_2"/>
    <property type="match status" value="1"/>
</dbReference>
<dbReference type="InterPro" id="IPR050745">
    <property type="entry name" value="Multifunctional_regulatory"/>
</dbReference>
<name>A0A8K0SY76_9HYPO</name>
<keyword evidence="2 3" id="KW-0040">ANK repeat</keyword>
<keyword evidence="5" id="KW-1185">Reference proteome</keyword>
<evidence type="ECO:0000256" key="2">
    <source>
        <dbReference type="ARBA" id="ARBA00023043"/>
    </source>
</evidence>
<comment type="caution">
    <text evidence="4">The sequence shown here is derived from an EMBL/GenBank/DDBJ whole genome shotgun (WGS) entry which is preliminary data.</text>
</comment>
<evidence type="ECO:0000256" key="1">
    <source>
        <dbReference type="ARBA" id="ARBA00022737"/>
    </source>
</evidence>
<dbReference type="PROSITE" id="PS50088">
    <property type="entry name" value="ANK_REPEAT"/>
    <property type="match status" value="2"/>
</dbReference>
<feature type="repeat" description="ANK" evidence="3">
    <location>
        <begin position="173"/>
        <end position="205"/>
    </location>
</feature>
<accession>A0A8K0SY76</accession>
<dbReference type="SUPFAM" id="SSF140860">
    <property type="entry name" value="Pseudo ankyrin repeat-like"/>
    <property type="match status" value="1"/>
</dbReference>
<sequence>MPSATTPTEPQRRIIQLSQEWGINFPPAGQRALHPPPPPAFQVLGDEKIAEDLLVRRAHDIAQFKPKKSGLSRAFSSNALRRGGNSWEPIDIFEVLCACISNGASPGVAQALIAKLSEAGVDISGIPKQKSSVLNRRRSLDTSIDRTRLLKLAVEGNHSDMVMVLLPHTDPIALDTCLPTAIRNGNTPIVELLLRAGANVSQTPEGQDAFRQACVQPDKSQMVSLLLQSDGRPSPALLTQALSDAARRGSLEAVIQLSRSAADGNYNSAEALKAAIERGRRDMALVIIMGNKPPQSPGLDEAFGLLFQNTQIEPAAKVAMAELLICAGARGEILSQCLARACETHYYDMINLLIAYGISADFNGGEVLRSAIQQVQMDLVRSLLSERSFIKPDLASACLASIPKQVPHETRYILLALLLRKGANGILLSHCLVDAVRAGDVRSADLLVKPFFPDQRPVRPEGRPRAYTQHPVASVDHNSGEALKTAVVRGDAVLTKILLSGQPSSETISSVFALTKQLSAEDRYEMVKLFLQGPLPGSCLHEALQDAIKDESTNTALIDLLLQYNADVNYNKGAALKHLIEQMNVPPFSKLIQKASPQTASARISDVMRIAHSRSRLEMMTILMRAGASIDTAETAKALSDTLAEKPVDMPLLQLILDHGHAAQAAVEACRGGSMEVLDLLVKNHQKDLDTKTLEKSFQAATEVRDLDKRASIFQRLLQMGVSGDIVHAQLSSAARYGESGQVLLRVLLAAGADPNYNNGEAVIYAIRSAFIGNFQLLLGTWEGKNQMRVSPSTLTRGLKASWGLARDTRYAVIQDLMKAGLPVNGELHSALNDAINEEDPEERLIKMLMGHGASAGANGAKTLIDATKNNAASILPILLSQTTGSEEIKEAFKQSFAAENFEGWFTETGLDTAIMLLEKGARGEAISNALVLAMSKSPPSERALADQFVEVLVSYEPDVNFADGEPLKQAASMANVKWTRQLLSCHPSANTLLVAFHHIFDTALSQDEALELFRLFTEHDEDGVRIDVMTSPSGSKPVLVQAMMQFPRSLTILETLLNAGYYHDQATRCQLHPDVEEEEVTLLTWAIAQPQKRISSALIQLLLDRGCKVNVETSLSRTTPLMLAVRERRADIVKMLLLDGADADVVDYKGRTPLSLATEIGGETAIQMMGNLLAVEPSKDDGSLHNAARELSLSAVRVLIQAGHDPDFPSPLHNGRSALAELCLHGSDGAEITAERERAIFKIMTVLIESGSDLSIKSHGKSVLHLCFEAHEPVATTRALLKAGMWKLINKLFNNYTDGEYTYSSTMYLSKVVKASDSRNELLDLLHANRAIDVFYANEGPQPKEAVGLPEDMEVQERSRKARLQRLNEETEDHAISIARRREIANVEQQIWNQKAEMEEARRRRMHNDDLMAIKSRAQLEESLSKAATQRHLSEQRVLTEASLARTRAIAAAEQETQDIRQRRALEWETKLNTEKVENARALSAMRLSEREELERIEDKSDSRIAMRLERQQRLVESQEKLARTLADGPRAGDQRRQIGYVTELN</sequence>
<dbReference type="Pfam" id="PF00023">
    <property type="entry name" value="Ank"/>
    <property type="match status" value="1"/>
</dbReference>
<dbReference type="PROSITE" id="PS50297">
    <property type="entry name" value="ANK_REP_REGION"/>
    <property type="match status" value="1"/>
</dbReference>
<gene>
    <name evidence="4" type="ORF">B0I35DRAFT_509372</name>
</gene>
<dbReference type="InterPro" id="IPR036770">
    <property type="entry name" value="Ankyrin_rpt-contain_sf"/>
</dbReference>
<dbReference type="EMBL" id="JAGPNK010000003">
    <property type="protein sequence ID" value="KAH7324660.1"/>
    <property type="molecule type" value="Genomic_DNA"/>
</dbReference>
<dbReference type="PANTHER" id="PTHR24189:SF50">
    <property type="entry name" value="ANKYRIN REPEAT AND SOCS BOX PROTEIN 2"/>
    <property type="match status" value="1"/>
</dbReference>
<evidence type="ECO:0000256" key="3">
    <source>
        <dbReference type="PROSITE-ProRule" id="PRU00023"/>
    </source>
</evidence>